<keyword evidence="8" id="KW-1185">Reference proteome</keyword>
<protein>
    <recommendedName>
        <fullName evidence="6">VOC domain-containing protein</fullName>
    </recommendedName>
</protein>
<sequence length="152" mass="16133">MLAVADARRTAYHYAVALALNCVAYSGPETGNPETVSYVLESGGARFVVTSVVQVLTEHGRLIAEHVAEHGDGILDLAVEVPDAYAAYDYAVDRGAAPLTEPYELSDRYGTVVLAVIGTAGTGRHTLVERTAYAGRYLPGYVTPPPEVLGRP</sequence>
<gene>
    <name evidence="7" type="ORF">GCM10009760_30830</name>
</gene>
<evidence type="ECO:0000313" key="7">
    <source>
        <dbReference type="EMBL" id="GAA2143918.1"/>
    </source>
</evidence>
<dbReference type="CDD" id="cd08342">
    <property type="entry name" value="HPPD_N_like"/>
    <property type="match status" value="1"/>
</dbReference>
<name>A0ABP5L9W3_9ACTN</name>
<evidence type="ECO:0000256" key="3">
    <source>
        <dbReference type="ARBA" id="ARBA00022723"/>
    </source>
</evidence>
<dbReference type="InterPro" id="IPR005956">
    <property type="entry name" value="4OHPhenylPyrv_dOase"/>
</dbReference>
<evidence type="ECO:0000259" key="6">
    <source>
        <dbReference type="PROSITE" id="PS51819"/>
    </source>
</evidence>
<dbReference type="PROSITE" id="PS51819">
    <property type="entry name" value="VOC"/>
    <property type="match status" value="1"/>
</dbReference>
<evidence type="ECO:0000256" key="1">
    <source>
        <dbReference type="ARBA" id="ARBA00001962"/>
    </source>
</evidence>
<dbReference type="Gene3D" id="3.10.180.10">
    <property type="entry name" value="2,3-Dihydroxybiphenyl 1,2-Dioxygenase, domain 1"/>
    <property type="match status" value="1"/>
</dbReference>
<comment type="cofactor">
    <cofactor evidence="1">
        <name>Fe cation</name>
        <dbReference type="ChEBI" id="CHEBI:24875"/>
    </cofactor>
</comment>
<keyword evidence="4" id="KW-0677">Repeat</keyword>
<dbReference type="InterPro" id="IPR041736">
    <property type="entry name" value="4OHPhenylPyrv_dOase_N"/>
</dbReference>
<keyword evidence="5" id="KW-0408">Iron</keyword>
<reference evidence="8" key="1">
    <citation type="journal article" date="2019" name="Int. J. Syst. Evol. Microbiol.">
        <title>The Global Catalogue of Microorganisms (GCM) 10K type strain sequencing project: providing services to taxonomists for standard genome sequencing and annotation.</title>
        <authorList>
            <consortium name="The Broad Institute Genomics Platform"/>
            <consortium name="The Broad Institute Genome Sequencing Center for Infectious Disease"/>
            <person name="Wu L."/>
            <person name="Ma J."/>
        </authorList>
    </citation>
    <scope>NUCLEOTIDE SEQUENCE [LARGE SCALE GENOMIC DNA]</scope>
    <source>
        <strain evidence="8">JCM 14560</strain>
    </source>
</reference>
<comment type="caution">
    <text evidence="7">The sequence shown here is derived from an EMBL/GenBank/DDBJ whole genome shotgun (WGS) entry which is preliminary data.</text>
</comment>
<organism evidence="7 8">
    <name type="scientific">Kitasatospora kazusensis</name>
    <dbReference type="NCBI Taxonomy" id="407974"/>
    <lineage>
        <taxon>Bacteria</taxon>
        <taxon>Bacillati</taxon>
        <taxon>Actinomycetota</taxon>
        <taxon>Actinomycetes</taxon>
        <taxon>Kitasatosporales</taxon>
        <taxon>Streptomycetaceae</taxon>
        <taxon>Kitasatospora</taxon>
    </lineage>
</organism>
<dbReference type="InterPro" id="IPR037523">
    <property type="entry name" value="VOC_core"/>
</dbReference>
<keyword evidence="3" id="KW-0479">Metal-binding</keyword>
<dbReference type="EMBL" id="BAAANT010000015">
    <property type="protein sequence ID" value="GAA2143918.1"/>
    <property type="molecule type" value="Genomic_DNA"/>
</dbReference>
<dbReference type="PANTHER" id="PTHR11959:SF1">
    <property type="entry name" value="4-HYDROXYPHENYLPYRUVATE DIOXYGENASE"/>
    <property type="match status" value="1"/>
</dbReference>
<evidence type="ECO:0000313" key="8">
    <source>
        <dbReference type="Proteomes" id="UP001422759"/>
    </source>
</evidence>
<dbReference type="SUPFAM" id="SSF54593">
    <property type="entry name" value="Glyoxalase/Bleomycin resistance protein/Dihydroxybiphenyl dioxygenase"/>
    <property type="match status" value="1"/>
</dbReference>
<dbReference type="InterPro" id="IPR029068">
    <property type="entry name" value="Glyas_Bleomycin-R_OHBP_Dase"/>
</dbReference>
<evidence type="ECO:0000256" key="2">
    <source>
        <dbReference type="ARBA" id="ARBA00005877"/>
    </source>
</evidence>
<feature type="domain" description="VOC" evidence="6">
    <location>
        <begin position="1"/>
        <end position="130"/>
    </location>
</feature>
<comment type="similarity">
    <text evidence="2">Belongs to the 4HPPD family.</text>
</comment>
<dbReference type="PANTHER" id="PTHR11959">
    <property type="entry name" value="4-HYDROXYPHENYLPYRUVATE DIOXYGENASE"/>
    <property type="match status" value="1"/>
</dbReference>
<evidence type="ECO:0000256" key="5">
    <source>
        <dbReference type="ARBA" id="ARBA00023004"/>
    </source>
</evidence>
<accession>A0ABP5L9W3</accession>
<proteinExistence type="inferred from homology"/>
<dbReference type="Proteomes" id="UP001422759">
    <property type="component" value="Unassembled WGS sequence"/>
</dbReference>
<evidence type="ECO:0000256" key="4">
    <source>
        <dbReference type="ARBA" id="ARBA00022737"/>
    </source>
</evidence>